<comment type="caution">
    <text evidence="1">The sequence shown here is derived from an EMBL/GenBank/DDBJ whole genome shotgun (WGS) entry which is preliminary data.</text>
</comment>
<dbReference type="AlphaFoldDB" id="A0AAV3M9G1"/>
<dbReference type="Proteomes" id="UP000022311">
    <property type="component" value="Unassembled WGS sequence"/>
</dbReference>
<organism evidence="1 2">
    <name type="scientific">Providencia alcalifaciens 205/92</name>
    <dbReference type="NCBI Taxonomy" id="1256988"/>
    <lineage>
        <taxon>Bacteria</taxon>
        <taxon>Pseudomonadati</taxon>
        <taxon>Pseudomonadota</taxon>
        <taxon>Gammaproteobacteria</taxon>
        <taxon>Enterobacterales</taxon>
        <taxon>Morganellaceae</taxon>
        <taxon>Providencia</taxon>
    </lineage>
</organism>
<sequence length="180" mass="20310">MGTVFRSLLPISASAAERAQEQATTETILQLDTNMVRKVKNPETCPAHLLPWLAWERAVDFWDEHWSEAQKRQVLREAPYVHRHRGTTGAVLRALQAIDIPATVVEWWQEQPRAAPYTFRVELQLQRGVDSGFYQRVTALVMKAKNLRSHLRSIGVNADVGQSGQYFVGGAVTAYVDVVI</sequence>
<evidence type="ECO:0000313" key="2">
    <source>
        <dbReference type="Proteomes" id="UP000022311"/>
    </source>
</evidence>
<reference evidence="1 2" key="1">
    <citation type="submission" date="2014-01" db="EMBL/GenBank/DDBJ databases">
        <authorList>
            <person name="Durkin A.S."/>
            <person name="McCorrison J."/>
            <person name="Torralba M."/>
            <person name="Gillis M."/>
            <person name="Haft D.H."/>
            <person name="Methe B."/>
            <person name="Sutton G."/>
            <person name="Nelson K.E."/>
        </authorList>
    </citation>
    <scope>NUCLEOTIDE SEQUENCE [LARGE SCALE GENOMIC DNA]</scope>
    <source>
        <strain evidence="1 2">205/92</strain>
    </source>
</reference>
<dbReference type="GeneID" id="57292599"/>
<name>A0AAV3M9G1_9GAMM</name>
<protein>
    <submittedName>
        <fullName evidence="1">Phage tail protein I</fullName>
    </submittedName>
</protein>
<dbReference type="InterPro" id="IPR006521">
    <property type="entry name" value="Tail_protein_I"/>
</dbReference>
<dbReference type="NCBIfam" id="TIGR01634">
    <property type="entry name" value="tail_P2_I"/>
    <property type="match status" value="1"/>
</dbReference>
<gene>
    <name evidence="1" type="ORF">HMPREF1563_2823</name>
</gene>
<dbReference type="Pfam" id="PF09684">
    <property type="entry name" value="Tail_P2_I"/>
    <property type="match status" value="1"/>
</dbReference>
<proteinExistence type="predicted"/>
<dbReference type="EMBL" id="JALD01000024">
    <property type="protein sequence ID" value="EUD12386.1"/>
    <property type="molecule type" value="Genomic_DNA"/>
</dbReference>
<accession>A0AAV3M9G1</accession>
<dbReference type="RefSeq" id="WP_006658377.1">
    <property type="nucleotide sequence ID" value="NZ_JALD01000024.1"/>
</dbReference>
<evidence type="ECO:0000313" key="1">
    <source>
        <dbReference type="EMBL" id="EUD12386.1"/>
    </source>
</evidence>